<comment type="caution">
    <text evidence="3">The sequence shown here is derived from an EMBL/GenBank/DDBJ whole genome shotgun (WGS) entry which is preliminary data.</text>
</comment>
<dbReference type="InterPro" id="IPR036685">
    <property type="entry name" value="YehU-like_sf"/>
</dbReference>
<dbReference type="Pfam" id="PF06794">
    <property type="entry name" value="UPF0270"/>
    <property type="match status" value="1"/>
</dbReference>
<accession>A0AA90NUX7</accession>
<evidence type="ECO:0000256" key="1">
    <source>
        <dbReference type="ARBA" id="ARBA00006450"/>
    </source>
</evidence>
<sequence length="85" mass="9630">MIIPHHMLEKNTLQNLIKEFISRNGTDNGYEQDHDSSLSSITALLKTGEAIIVFDQKSQSPNIILSNTLNTQNDHDDDNDNDNDY</sequence>
<dbReference type="SUPFAM" id="SSF118001">
    <property type="entry name" value="YehU-like"/>
    <property type="match status" value="1"/>
</dbReference>
<evidence type="ECO:0000256" key="2">
    <source>
        <dbReference type="SAM" id="MobiDB-lite"/>
    </source>
</evidence>
<dbReference type="Gene3D" id="1.10.10.610">
    <property type="entry name" value="YehU-like"/>
    <property type="match status" value="1"/>
</dbReference>
<proteinExistence type="inferred from homology"/>
<reference evidence="3 4" key="1">
    <citation type="journal article" date="2023" name="bioRxiv">
        <title>An intranuclear bacterial parasite of deep-sea mussels expresses apoptosis inhibitors acquired from its host.</title>
        <authorList>
            <person name="Gonzalez Porras M.A."/>
            <person name="Assie A."/>
            <person name="Tietjen M."/>
            <person name="Violette M."/>
            <person name="Kleiner M."/>
            <person name="Gruber-Vodicka H."/>
            <person name="Dubilier N."/>
            <person name="Leisch N."/>
        </authorList>
    </citation>
    <scope>NUCLEOTIDE SEQUENCE [LARGE SCALE GENOMIC DNA]</scope>
    <source>
        <strain evidence="3">IAP13</strain>
    </source>
</reference>
<name>A0AA90NUX7_9GAMM</name>
<dbReference type="AlphaFoldDB" id="A0AA90NUX7"/>
<evidence type="ECO:0000313" key="3">
    <source>
        <dbReference type="EMBL" id="MDP0588663.1"/>
    </source>
</evidence>
<organism evidence="3 4">
    <name type="scientific">Candidatus Endonucleibacter bathymodioli</name>
    <dbReference type="NCBI Taxonomy" id="539814"/>
    <lineage>
        <taxon>Bacteria</taxon>
        <taxon>Pseudomonadati</taxon>
        <taxon>Pseudomonadota</taxon>
        <taxon>Gammaproteobacteria</taxon>
        <taxon>Oceanospirillales</taxon>
        <taxon>Endozoicomonadaceae</taxon>
        <taxon>Candidatus Endonucleibacter</taxon>
    </lineage>
</organism>
<keyword evidence="4" id="KW-1185">Reference proteome</keyword>
<gene>
    <name evidence="3" type="ORF">QS748_05480</name>
</gene>
<dbReference type="EMBL" id="JASXSV010000006">
    <property type="protein sequence ID" value="MDP0588663.1"/>
    <property type="molecule type" value="Genomic_DNA"/>
</dbReference>
<dbReference type="InterPro" id="IPR010648">
    <property type="entry name" value="UPF0270"/>
</dbReference>
<feature type="region of interest" description="Disordered" evidence="2">
    <location>
        <begin position="65"/>
        <end position="85"/>
    </location>
</feature>
<evidence type="ECO:0000313" key="4">
    <source>
        <dbReference type="Proteomes" id="UP001178148"/>
    </source>
</evidence>
<protein>
    <submittedName>
        <fullName evidence="3">YheU family protein</fullName>
    </submittedName>
</protein>
<feature type="compositionally biased region" description="Acidic residues" evidence="2">
    <location>
        <begin position="75"/>
        <end position="85"/>
    </location>
</feature>
<dbReference type="Proteomes" id="UP001178148">
    <property type="component" value="Unassembled WGS sequence"/>
</dbReference>
<comment type="similarity">
    <text evidence="1">Belongs to the UPF0270 family.</text>
</comment>